<dbReference type="GO" id="GO:0016791">
    <property type="term" value="F:phosphatase activity"/>
    <property type="evidence" value="ECO:0007669"/>
    <property type="project" value="TreeGrafter"/>
</dbReference>
<gene>
    <name evidence="1" type="ORF">HMPREF0731_0342</name>
</gene>
<dbReference type="Pfam" id="PF08282">
    <property type="entry name" value="Hydrolase_3"/>
    <property type="match status" value="1"/>
</dbReference>
<dbReference type="OrthoDB" id="5292903at2"/>
<keyword evidence="1" id="KW-0378">Hydrolase</keyword>
<evidence type="ECO:0000313" key="2">
    <source>
        <dbReference type="Proteomes" id="UP000005324"/>
    </source>
</evidence>
<dbReference type="GO" id="GO:0000287">
    <property type="term" value="F:magnesium ion binding"/>
    <property type="evidence" value="ECO:0007669"/>
    <property type="project" value="TreeGrafter"/>
</dbReference>
<dbReference type="NCBIfam" id="TIGR01484">
    <property type="entry name" value="HAD-SF-IIB"/>
    <property type="match status" value="1"/>
</dbReference>
<sequence>MYMTQDRAMPRPLATAPAEQLARLRWVLTDIDDTLTLDGRLPAAAYAALQALDEAGIAVIPVTGRPAGWCDAIARHWPVAGVVGENGALWYALDRRARRMLRWQAQPEAERLANRARLMALAEAALEAVPGSAIAADQPFRLFDVAVDFCEDAGPLGLEAAERIAAIFREGGAEAKVSSIHVNAWIGGWDKRAGIEALFAARFQPFAGVREAVAFAGDSANDAPLFGAVACSVGVANVAPFLAGMATPPAYITRAEGGAGFAEFADALLKARGAVSVEENAA</sequence>
<dbReference type="SUPFAM" id="SSF56784">
    <property type="entry name" value="HAD-like"/>
    <property type="match status" value="1"/>
</dbReference>
<dbReference type="EMBL" id="ADVL01000065">
    <property type="protein sequence ID" value="EFH13435.1"/>
    <property type="molecule type" value="Genomic_DNA"/>
</dbReference>
<keyword evidence="2" id="KW-1185">Reference proteome</keyword>
<dbReference type="Proteomes" id="UP000005324">
    <property type="component" value="Unassembled WGS sequence"/>
</dbReference>
<dbReference type="PANTHER" id="PTHR10000:SF8">
    <property type="entry name" value="HAD SUPERFAMILY HYDROLASE-LIKE, TYPE 3"/>
    <property type="match status" value="1"/>
</dbReference>
<organism evidence="1 2">
    <name type="scientific">Pseudoroseomonas cervicalis ATCC 49957</name>
    <dbReference type="NCBI Taxonomy" id="525371"/>
    <lineage>
        <taxon>Bacteria</taxon>
        <taxon>Pseudomonadati</taxon>
        <taxon>Pseudomonadota</taxon>
        <taxon>Alphaproteobacteria</taxon>
        <taxon>Acetobacterales</taxon>
        <taxon>Roseomonadaceae</taxon>
        <taxon>Roseomonas</taxon>
    </lineage>
</organism>
<dbReference type="PANTHER" id="PTHR10000">
    <property type="entry name" value="PHOSPHOSERINE PHOSPHATASE"/>
    <property type="match status" value="1"/>
</dbReference>
<proteinExistence type="predicted"/>
<dbReference type="InterPro" id="IPR006379">
    <property type="entry name" value="HAD-SF_hydro_IIB"/>
</dbReference>
<dbReference type="HOGENOM" id="CLU_075026_0_0_5"/>
<name>D5RGY3_9PROT</name>
<dbReference type="InterPro" id="IPR023214">
    <property type="entry name" value="HAD_sf"/>
</dbReference>
<dbReference type="AlphaFoldDB" id="D5RGY3"/>
<comment type="caution">
    <text evidence="1">The sequence shown here is derived from an EMBL/GenBank/DDBJ whole genome shotgun (WGS) entry which is preliminary data.</text>
</comment>
<dbReference type="Gene3D" id="3.40.50.1000">
    <property type="entry name" value="HAD superfamily/HAD-like"/>
    <property type="match status" value="2"/>
</dbReference>
<accession>D5RGY3</accession>
<reference evidence="1 2" key="1">
    <citation type="submission" date="2010-04" db="EMBL/GenBank/DDBJ databases">
        <authorList>
            <person name="Qin X."/>
            <person name="Bachman B."/>
            <person name="Battles P."/>
            <person name="Bell A."/>
            <person name="Bess C."/>
            <person name="Bickham C."/>
            <person name="Chaboub L."/>
            <person name="Chen D."/>
            <person name="Coyle M."/>
            <person name="Deiros D.R."/>
            <person name="Dinh H."/>
            <person name="Forbes L."/>
            <person name="Fowler G."/>
            <person name="Francisco L."/>
            <person name="Fu Q."/>
            <person name="Gubbala S."/>
            <person name="Hale W."/>
            <person name="Han Y."/>
            <person name="Hemphill L."/>
            <person name="Highlander S.K."/>
            <person name="Hirani K."/>
            <person name="Hogues M."/>
            <person name="Jackson L."/>
            <person name="Jakkamsetti A."/>
            <person name="Javaid M."/>
            <person name="Jiang H."/>
            <person name="Korchina V."/>
            <person name="Kovar C."/>
            <person name="Lara F."/>
            <person name="Lee S."/>
            <person name="Mata R."/>
            <person name="Mathew T."/>
            <person name="Moen C."/>
            <person name="Morales K."/>
            <person name="Munidasa M."/>
            <person name="Nazareth L."/>
            <person name="Ngo R."/>
            <person name="Nguyen L."/>
            <person name="Okwuonu G."/>
            <person name="Ongeri F."/>
            <person name="Patil S."/>
            <person name="Petrosino J."/>
            <person name="Pham C."/>
            <person name="Pham P."/>
            <person name="Pu L.-L."/>
            <person name="Puazo M."/>
            <person name="Raj R."/>
            <person name="Reid J."/>
            <person name="Rouhana J."/>
            <person name="Saada N."/>
            <person name="Shang Y."/>
            <person name="Simmons D."/>
            <person name="Thornton R."/>
            <person name="Warren J."/>
            <person name="Weissenberger G."/>
            <person name="Zhang J."/>
            <person name="Zhang L."/>
            <person name="Zhou C."/>
            <person name="Zhu D."/>
            <person name="Muzny D."/>
            <person name="Worley K."/>
            <person name="Gibbs R."/>
        </authorList>
    </citation>
    <scope>NUCLEOTIDE SEQUENCE [LARGE SCALE GENOMIC DNA]</scope>
    <source>
        <strain evidence="1 2">ATCC 49957</strain>
    </source>
</reference>
<dbReference type="InterPro" id="IPR036412">
    <property type="entry name" value="HAD-like_sf"/>
</dbReference>
<dbReference type="GO" id="GO:0005829">
    <property type="term" value="C:cytosol"/>
    <property type="evidence" value="ECO:0007669"/>
    <property type="project" value="TreeGrafter"/>
</dbReference>
<protein>
    <submittedName>
        <fullName evidence="1">HAD hydrolase, family IIB</fullName>
    </submittedName>
</protein>
<evidence type="ECO:0000313" key="1">
    <source>
        <dbReference type="EMBL" id="EFH13435.1"/>
    </source>
</evidence>